<keyword evidence="3" id="KW-0687">Ribonucleoprotein</keyword>
<evidence type="ECO:0000313" key="5">
    <source>
        <dbReference type="EMBL" id="CAI2192552.1"/>
    </source>
</evidence>
<dbReference type="Proteomes" id="UP001153678">
    <property type="component" value="Unassembled WGS sequence"/>
</dbReference>
<reference evidence="5" key="1">
    <citation type="submission" date="2022-08" db="EMBL/GenBank/DDBJ databases">
        <authorList>
            <person name="Kallberg Y."/>
            <person name="Tangrot J."/>
            <person name="Rosling A."/>
        </authorList>
    </citation>
    <scope>NUCLEOTIDE SEQUENCE</scope>
    <source>
        <strain evidence="5">Wild A</strain>
    </source>
</reference>
<dbReference type="SUPFAM" id="SSF54747">
    <property type="entry name" value="Ribosomal L11/L12e N-terminal domain"/>
    <property type="match status" value="1"/>
</dbReference>
<dbReference type="PANTHER" id="PTHR11661:SF1">
    <property type="entry name" value="LARGE RIBOSOMAL SUBUNIT PROTEIN UL11M"/>
    <property type="match status" value="1"/>
</dbReference>
<dbReference type="AlphaFoldDB" id="A0A9W4WWT9"/>
<dbReference type="Pfam" id="PF00298">
    <property type="entry name" value="Ribosomal_L11"/>
    <property type="match status" value="1"/>
</dbReference>
<evidence type="ECO:0000256" key="2">
    <source>
        <dbReference type="ARBA" id="ARBA00022980"/>
    </source>
</evidence>
<dbReference type="SUPFAM" id="SSF46906">
    <property type="entry name" value="Ribosomal protein L11, C-terminal domain"/>
    <property type="match status" value="1"/>
</dbReference>
<dbReference type="InterPro" id="IPR036796">
    <property type="entry name" value="Ribosomal_uL11_N_sf"/>
</dbReference>
<gene>
    <name evidence="5" type="ORF">FWILDA_LOCUS15633</name>
</gene>
<feature type="domain" description="Large ribosomal subunit protein uL11 C-terminal" evidence="4">
    <location>
        <begin position="329"/>
        <end position="364"/>
    </location>
</feature>
<evidence type="ECO:0000256" key="3">
    <source>
        <dbReference type="ARBA" id="ARBA00023274"/>
    </source>
</evidence>
<evidence type="ECO:0000259" key="4">
    <source>
        <dbReference type="Pfam" id="PF00298"/>
    </source>
</evidence>
<name>A0A9W4WWT9_9GLOM</name>
<dbReference type="Gene3D" id="1.10.10.250">
    <property type="entry name" value="Ribosomal protein L11, C-terminal domain"/>
    <property type="match status" value="1"/>
</dbReference>
<dbReference type="GO" id="GO:0003735">
    <property type="term" value="F:structural constituent of ribosome"/>
    <property type="evidence" value="ECO:0007669"/>
    <property type="project" value="InterPro"/>
</dbReference>
<dbReference type="InterPro" id="IPR000911">
    <property type="entry name" value="Ribosomal_uL11"/>
</dbReference>
<dbReference type="GO" id="GO:0070180">
    <property type="term" value="F:large ribosomal subunit rRNA binding"/>
    <property type="evidence" value="ECO:0007669"/>
    <property type="project" value="TreeGrafter"/>
</dbReference>
<dbReference type="InterPro" id="IPR036769">
    <property type="entry name" value="Ribosomal_uL11_C_sf"/>
</dbReference>
<protein>
    <submittedName>
        <fullName evidence="5">6389_t:CDS:1</fullName>
    </submittedName>
</protein>
<sequence>MTGNNNINQYIDKKPFETVQELKEEYQIPSLEEFMKTYEYDGNLNYDDLKGGDISEAKRYGSMPKLHHGTISNLLMLKGIDEMKEGLRKIENRTIKVVRNKSQYNELEYEKCEVREREVKEIDYNKEENYHTRTDYYCPICDKFHPCREGLCKKCFEKLTGDYQRKPEDVLKAELNPNDANALNKLKEQSEKGSSQILLKAVLSTAILIVAKQAQAMQRKMEKEGIFGVMNDPKLRKQMEDLRKRFAHTADNGEVGGSNPPARPGQKTAFLDKNAMKFCQAFNQQTKELESSKILNVKIMINDKKEYQFTIQGQITSELIKKASGEKKVISEEEIEKIAREKLPHLNTDDLEKAKKIVAGTVRSFNGFK</sequence>
<keyword evidence="6" id="KW-1185">Reference proteome</keyword>
<dbReference type="EMBL" id="CAMKVN010008471">
    <property type="protein sequence ID" value="CAI2192552.1"/>
    <property type="molecule type" value="Genomic_DNA"/>
</dbReference>
<dbReference type="PANTHER" id="PTHR11661">
    <property type="entry name" value="60S RIBOSOMAL PROTEIN L12"/>
    <property type="match status" value="1"/>
</dbReference>
<dbReference type="GO" id="GO:0022625">
    <property type="term" value="C:cytosolic large ribosomal subunit"/>
    <property type="evidence" value="ECO:0007669"/>
    <property type="project" value="TreeGrafter"/>
</dbReference>
<proteinExistence type="inferred from homology"/>
<feature type="non-terminal residue" evidence="5">
    <location>
        <position position="369"/>
    </location>
</feature>
<evidence type="ECO:0000256" key="1">
    <source>
        <dbReference type="ARBA" id="ARBA00010537"/>
    </source>
</evidence>
<dbReference type="InterPro" id="IPR020783">
    <property type="entry name" value="Ribosomal_uL11_C"/>
</dbReference>
<dbReference type="GO" id="GO:0006412">
    <property type="term" value="P:translation"/>
    <property type="evidence" value="ECO:0007669"/>
    <property type="project" value="InterPro"/>
</dbReference>
<accession>A0A9W4WWT9</accession>
<dbReference type="OrthoDB" id="1091498at2759"/>
<organism evidence="5 6">
    <name type="scientific">Funneliformis geosporum</name>
    <dbReference type="NCBI Taxonomy" id="1117311"/>
    <lineage>
        <taxon>Eukaryota</taxon>
        <taxon>Fungi</taxon>
        <taxon>Fungi incertae sedis</taxon>
        <taxon>Mucoromycota</taxon>
        <taxon>Glomeromycotina</taxon>
        <taxon>Glomeromycetes</taxon>
        <taxon>Glomerales</taxon>
        <taxon>Glomeraceae</taxon>
        <taxon>Funneliformis</taxon>
    </lineage>
</organism>
<comment type="caution">
    <text evidence="5">The sequence shown here is derived from an EMBL/GenBank/DDBJ whole genome shotgun (WGS) entry which is preliminary data.</text>
</comment>
<dbReference type="SMART" id="SM00649">
    <property type="entry name" value="RL11"/>
    <property type="match status" value="1"/>
</dbReference>
<evidence type="ECO:0000313" key="6">
    <source>
        <dbReference type="Proteomes" id="UP001153678"/>
    </source>
</evidence>
<keyword evidence="2" id="KW-0689">Ribosomal protein</keyword>
<dbReference type="Gene3D" id="3.30.1550.10">
    <property type="entry name" value="Ribosomal protein L11/L12, N-terminal domain"/>
    <property type="match status" value="1"/>
</dbReference>
<comment type="similarity">
    <text evidence="1">Belongs to the universal ribosomal protein uL11 family.</text>
</comment>